<organism evidence="1 2">
    <name type="scientific">Actinospica durhamensis</name>
    <dbReference type="NCBI Taxonomy" id="1508375"/>
    <lineage>
        <taxon>Bacteria</taxon>
        <taxon>Bacillati</taxon>
        <taxon>Actinomycetota</taxon>
        <taxon>Actinomycetes</taxon>
        <taxon>Catenulisporales</taxon>
        <taxon>Actinospicaceae</taxon>
        <taxon>Actinospica</taxon>
    </lineage>
</organism>
<accession>A0A941ELC7</accession>
<dbReference type="EMBL" id="JAGSOG010000039">
    <property type="protein sequence ID" value="MBR7833762.1"/>
    <property type="molecule type" value="Genomic_DNA"/>
</dbReference>
<reference evidence="1" key="1">
    <citation type="submission" date="2021-04" db="EMBL/GenBank/DDBJ databases">
        <title>Genome based classification of Actinospica acidithermotolerans sp. nov., an actinobacterium isolated from an Indonesian hot spring.</title>
        <authorList>
            <person name="Kusuma A.B."/>
            <person name="Putra K.E."/>
            <person name="Nafisah S."/>
            <person name="Loh J."/>
            <person name="Nouioui I."/>
            <person name="Goodfellow M."/>
        </authorList>
    </citation>
    <scope>NUCLEOTIDE SEQUENCE</scope>
    <source>
        <strain evidence="1">CSCA 57</strain>
    </source>
</reference>
<comment type="caution">
    <text evidence="1">The sequence shown here is derived from an EMBL/GenBank/DDBJ whole genome shotgun (WGS) entry which is preliminary data.</text>
</comment>
<evidence type="ECO:0000313" key="2">
    <source>
        <dbReference type="Proteomes" id="UP000675781"/>
    </source>
</evidence>
<name>A0A941ELC7_9ACTN</name>
<evidence type="ECO:0000313" key="1">
    <source>
        <dbReference type="EMBL" id="MBR7833762.1"/>
    </source>
</evidence>
<keyword evidence="2" id="KW-1185">Reference proteome</keyword>
<dbReference type="Proteomes" id="UP000675781">
    <property type="component" value="Unassembled WGS sequence"/>
</dbReference>
<dbReference type="RefSeq" id="WP_212528283.1">
    <property type="nucleotide sequence ID" value="NZ_JAGSOG010000039.1"/>
</dbReference>
<dbReference type="AlphaFoldDB" id="A0A941ELC7"/>
<sequence length="151" mass="15066">MSGHLIHRHRHRAVAAGIAVLASATAGGCAAGASGGAGPTGYAAPTSTARAGAVTEPTPNLDLKTLLQQPATAGSAEVGSFVAASGQVWIDFSCVGNGTAKLSYQPVGSLDIPCADGAVNATRNQVAFPAGQVTLKVQTSDTVQWSILIQQ</sequence>
<protein>
    <submittedName>
        <fullName evidence="1">Uncharacterized protein</fullName>
    </submittedName>
</protein>
<gene>
    <name evidence="1" type="ORF">KDL01_10830</name>
</gene>
<proteinExistence type="predicted"/>